<dbReference type="Proteomes" id="UP001415857">
    <property type="component" value="Unassembled WGS sequence"/>
</dbReference>
<dbReference type="AlphaFoldDB" id="A0AAP0WSP4"/>
<keyword evidence="2" id="KW-1185">Reference proteome</keyword>
<sequence>MGCSIQYCCSRGHTSCWVRRISILEEKQQLIVKLFLLHRRIAKGSEKGFCETKSSTWSWLHWLGFMLHICFCRTLYTGKSHFFKRWPLHSLCMTILFHEGFAAS</sequence>
<proteinExistence type="predicted"/>
<protein>
    <submittedName>
        <fullName evidence="1">Uncharacterized protein</fullName>
    </submittedName>
</protein>
<gene>
    <name evidence="1" type="ORF">L1049_027637</name>
</gene>
<evidence type="ECO:0000313" key="1">
    <source>
        <dbReference type="EMBL" id="KAK9278079.1"/>
    </source>
</evidence>
<reference evidence="1 2" key="1">
    <citation type="journal article" date="2024" name="Plant J.">
        <title>Genome sequences and population genomics reveal climatic adaptation and genomic divergence between two closely related sweetgum species.</title>
        <authorList>
            <person name="Xu W.Q."/>
            <person name="Ren C.Q."/>
            <person name="Zhang X.Y."/>
            <person name="Comes H.P."/>
            <person name="Liu X.H."/>
            <person name="Li Y.G."/>
            <person name="Kettle C.J."/>
            <person name="Jalonen R."/>
            <person name="Gaisberger H."/>
            <person name="Ma Y.Z."/>
            <person name="Qiu Y.X."/>
        </authorList>
    </citation>
    <scope>NUCLEOTIDE SEQUENCE [LARGE SCALE GENOMIC DNA]</scope>
    <source>
        <strain evidence="1">Hangzhou</strain>
    </source>
</reference>
<dbReference type="EMBL" id="JBBPBK010000009">
    <property type="protein sequence ID" value="KAK9278079.1"/>
    <property type="molecule type" value="Genomic_DNA"/>
</dbReference>
<accession>A0AAP0WSP4</accession>
<comment type="caution">
    <text evidence="1">The sequence shown here is derived from an EMBL/GenBank/DDBJ whole genome shotgun (WGS) entry which is preliminary data.</text>
</comment>
<organism evidence="1 2">
    <name type="scientific">Liquidambar formosana</name>
    <name type="common">Formosan gum</name>
    <dbReference type="NCBI Taxonomy" id="63359"/>
    <lineage>
        <taxon>Eukaryota</taxon>
        <taxon>Viridiplantae</taxon>
        <taxon>Streptophyta</taxon>
        <taxon>Embryophyta</taxon>
        <taxon>Tracheophyta</taxon>
        <taxon>Spermatophyta</taxon>
        <taxon>Magnoliopsida</taxon>
        <taxon>eudicotyledons</taxon>
        <taxon>Gunneridae</taxon>
        <taxon>Pentapetalae</taxon>
        <taxon>Saxifragales</taxon>
        <taxon>Altingiaceae</taxon>
        <taxon>Liquidambar</taxon>
    </lineage>
</organism>
<evidence type="ECO:0000313" key="2">
    <source>
        <dbReference type="Proteomes" id="UP001415857"/>
    </source>
</evidence>
<name>A0AAP0WSP4_LIQFO</name>